<name>A0A401XKV6_9FLAO</name>
<sequence length="613" mass="67204">MANRNYADFEVDITSSTTYYGSSPVSIDSLIITNGTVNFNLQADNQVKGNIFIQTGATLNFNPPSNATLRFTGTSPQQLNGTGNLTFNNNVLLSFENTSGITINKNIAAYRIEASTAVPVTINTGQNLSIYTSFDSQGNLIINGTITLEATSASDYAMLKCTGAISGIGQVVQKQFLTEGWNMLSQSLTASSAAFFGSIGTDAGHPNIKNFYSWNGQNWVNIPNNLAAITAGTGYFGFVGQYGIYSSSGVRSFTGLPLTSVSVPTLTHQTADTVVNFTLSNNPTDRTGWNLVGNPLTCALDFSTLNRTNVANAFYIYDHNGGNPIYRYYSGGGINDPYIAPMQAFWIKTTALPASLHSGPITMTNGIIPTTAPIRYKPLSTGVEDYFILRAYQTSDSSKSDVVVLSIHQNATDGYDEEWDALKLKNGGANPNMYCVSGTAALAVNTFSLPNTINQKDFDIYFQSNLHLTQYYITHDNSKLTHSYDIYLIDKKTGNIHDLNAGPYYFTFDTAYIDRFIFRISPKALSNKEQIDFTKNLQVFFENRKINVLSKEISVNARIKVINATGQIIMDHQIYLTKNEKTTVELNPTIAAGVYSVIFEASNGRIFKKFIIL</sequence>
<keyword evidence="3" id="KW-1185">Reference proteome</keyword>
<dbReference type="EMBL" id="BHZE01000008">
    <property type="protein sequence ID" value="GCD77611.1"/>
    <property type="molecule type" value="Genomic_DNA"/>
</dbReference>
<dbReference type="NCBIfam" id="TIGR04183">
    <property type="entry name" value="Por_Secre_tail"/>
    <property type="match status" value="1"/>
</dbReference>
<evidence type="ECO:0000256" key="1">
    <source>
        <dbReference type="ARBA" id="ARBA00022729"/>
    </source>
</evidence>
<accession>A0A401XKV6</accession>
<evidence type="ECO:0000313" key="3">
    <source>
        <dbReference type="Proteomes" id="UP000286715"/>
    </source>
</evidence>
<organism evidence="2 3">
    <name type="scientific">Thermaurantimonas aggregans</name>
    <dbReference type="NCBI Taxonomy" id="2173829"/>
    <lineage>
        <taxon>Bacteria</taxon>
        <taxon>Pseudomonadati</taxon>
        <taxon>Bacteroidota</taxon>
        <taxon>Flavobacteriia</taxon>
        <taxon>Flavobacteriales</taxon>
        <taxon>Schleiferiaceae</taxon>
        <taxon>Thermaurantimonas</taxon>
    </lineage>
</organism>
<reference evidence="2 3" key="1">
    <citation type="submission" date="2018-11" db="EMBL/GenBank/DDBJ databases">
        <title>Schleiferia aggregans sp. nov., a moderately thermophilic heterotrophic bacterium isolated from microbial mats at a terrestrial hot spring.</title>
        <authorList>
            <person name="Iino T."/>
            <person name="Ohkuma M."/>
            <person name="Haruta S."/>
        </authorList>
    </citation>
    <scope>NUCLEOTIDE SEQUENCE [LARGE SCALE GENOMIC DNA]</scope>
    <source>
        <strain evidence="2 3">LA</strain>
    </source>
</reference>
<proteinExistence type="predicted"/>
<keyword evidence="1" id="KW-0732">Signal</keyword>
<evidence type="ECO:0000313" key="2">
    <source>
        <dbReference type="EMBL" id="GCD77611.1"/>
    </source>
</evidence>
<protein>
    <recommendedName>
        <fullName evidence="4">Secretion system C-terminal sorting domain-containing protein</fullName>
    </recommendedName>
</protein>
<comment type="caution">
    <text evidence="2">The sequence shown here is derived from an EMBL/GenBank/DDBJ whole genome shotgun (WGS) entry which is preliminary data.</text>
</comment>
<evidence type="ECO:0008006" key="4">
    <source>
        <dbReference type="Google" id="ProtNLM"/>
    </source>
</evidence>
<gene>
    <name evidence="2" type="ORF">JCM31826_10930</name>
</gene>
<dbReference type="InterPro" id="IPR026444">
    <property type="entry name" value="Secre_tail"/>
</dbReference>
<dbReference type="AlphaFoldDB" id="A0A401XKV6"/>
<dbReference type="Proteomes" id="UP000286715">
    <property type="component" value="Unassembled WGS sequence"/>
</dbReference>